<dbReference type="EMBL" id="LAZR01007030">
    <property type="protein sequence ID" value="KKM87934.1"/>
    <property type="molecule type" value="Genomic_DNA"/>
</dbReference>
<evidence type="ECO:0000313" key="1">
    <source>
        <dbReference type="EMBL" id="KKM87934.1"/>
    </source>
</evidence>
<dbReference type="Pfam" id="PF12691">
    <property type="entry name" value="Phage_tail_terminator_6"/>
    <property type="match status" value="1"/>
</dbReference>
<accession>A0A0F9KZY4</accession>
<reference evidence="1" key="1">
    <citation type="journal article" date="2015" name="Nature">
        <title>Complex archaea that bridge the gap between prokaryotes and eukaryotes.</title>
        <authorList>
            <person name="Spang A."/>
            <person name="Saw J.H."/>
            <person name="Jorgensen S.L."/>
            <person name="Zaremba-Niedzwiedzka K."/>
            <person name="Martijn J."/>
            <person name="Lind A.E."/>
            <person name="van Eijk R."/>
            <person name="Schleper C."/>
            <person name="Guy L."/>
            <person name="Ettema T.J."/>
        </authorList>
    </citation>
    <scope>NUCLEOTIDE SEQUENCE</scope>
</reference>
<protein>
    <submittedName>
        <fullName evidence="1">Uncharacterized protein</fullName>
    </submittedName>
</protein>
<name>A0A0F9KZY4_9ZZZZ</name>
<comment type="caution">
    <text evidence="1">The sequence shown here is derived from an EMBL/GenBank/DDBJ whole genome shotgun (WGS) entry which is preliminary data.</text>
</comment>
<proteinExistence type="predicted"/>
<dbReference type="InterPro" id="IPR024411">
    <property type="entry name" value="Tail_terminator_phage"/>
</dbReference>
<dbReference type="AlphaFoldDB" id="A0A0F9KZY4"/>
<organism evidence="1">
    <name type="scientific">marine sediment metagenome</name>
    <dbReference type="NCBI Taxonomy" id="412755"/>
    <lineage>
        <taxon>unclassified sequences</taxon>
        <taxon>metagenomes</taxon>
        <taxon>ecological metagenomes</taxon>
    </lineage>
</organism>
<sequence>MALLDDVKATLITGGIGVTDTSSAEEWAIHLGHMPDSQDQAIAIMELPGDQPESNWKIDFPSFQIIVRGKPYEYDTARTKIQDAFNLIHNEDTVFPSAYVNVLGATSAPISLGQDENKRPLLAWVFNVIKDR</sequence>
<gene>
    <name evidence="1" type="ORF">LCGC14_1263930</name>
</gene>